<evidence type="ECO:0000256" key="5">
    <source>
        <dbReference type="ARBA" id="ARBA00022801"/>
    </source>
</evidence>
<evidence type="ECO:0000256" key="2">
    <source>
        <dbReference type="ARBA" id="ARBA00012759"/>
    </source>
</evidence>
<dbReference type="InterPro" id="IPR044635">
    <property type="entry name" value="UBP14-like"/>
</dbReference>
<feature type="compositionally biased region" description="Polar residues" evidence="7">
    <location>
        <begin position="43"/>
        <end position="57"/>
    </location>
</feature>
<feature type="region of interest" description="Disordered" evidence="7">
    <location>
        <begin position="43"/>
        <end position="66"/>
    </location>
</feature>
<dbReference type="EMBL" id="JAHUTI010049879">
    <property type="protein sequence ID" value="MED6248177.1"/>
    <property type="molecule type" value="Genomic_DNA"/>
</dbReference>
<dbReference type="SUPFAM" id="SSF54001">
    <property type="entry name" value="Cysteine proteinases"/>
    <property type="match status" value="1"/>
</dbReference>
<dbReference type="InterPro" id="IPR028889">
    <property type="entry name" value="USP"/>
</dbReference>
<accession>A0ABU7BC40</accession>
<dbReference type="Pfam" id="PF23625">
    <property type="entry name" value="UIM_2"/>
    <property type="match status" value="2"/>
</dbReference>
<evidence type="ECO:0000256" key="1">
    <source>
        <dbReference type="ARBA" id="ARBA00000707"/>
    </source>
</evidence>
<name>A0ABU7BC40_9TELE</name>
<dbReference type="Pfam" id="PF00443">
    <property type="entry name" value="UCH"/>
    <property type="match status" value="1"/>
</dbReference>
<dbReference type="InterPro" id="IPR018200">
    <property type="entry name" value="USP_CS"/>
</dbReference>
<dbReference type="Gene3D" id="1.10.8.10">
    <property type="entry name" value="DNA helicase RuvA subunit, C-terminal domain"/>
    <property type="match status" value="1"/>
</dbReference>
<dbReference type="CDD" id="cd14276">
    <property type="entry name" value="UBA_UBP25_like"/>
    <property type="match status" value="1"/>
</dbReference>
<dbReference type="PANTHER" id="PTHR43982">
    <property type="entry name" value="UBIQUITIN CARBOXYL-TERMINAL HYDROLASE"/>
    <property type="match status" value="1"/>
</dbReference>
<gene>
    <name evidence="9" type="ORF">ATANTOWER_028226</name>
</gene>
<dbReference type="PROSITE" id="PS50235">
    <property type="entry name" value="USP_3"/>
    <property type="match status" value="1"/>
</dbReference>
<evidence type="ECO:0000313" key="10">
    <source>
        <dbReference type="Proteomes" id="UP001345963"/>
    </source>
</evidence>
<reference evidence="9 10" key="1">
    <citation type="submission" date="2021-07" db="EMBL/GenBank/DDBJ databases">
        <authorList>
            <person name="Palmer J.M."/>
        </authorList>
    </citation>
    <scope>NUCLEOTIDE SEQUENCE [LARGE SCALE GENOMIC DNA]</scope>
    <source>
        <strain evidence="9 10">AT_MEX2019</strain>
        <tissue evidence="9">Muscle</tissue>
    </source>
</reference>
<sequence>LKMLMEQLKEITGIQDHQVLYKALKASQGDVGHAVGLLTSQTVEVQDSAEPQESGTSAEAWDGQRGLPKDELQTAIELSLQESHNAEQEEQEFHRALEASAEENAARMKRKRCEAQSEMCSPADWIRQNDWPVGIRNVGNTCWFSAVIQSLFHLPVFRRLVLNYHLSEQVLEKCKSHTDKRNIAFMQELRCLFALMVGSTRRFVDPSAAVELLRDAFRTSEAQQVRRTHAALSWKQRTWRIHF</sequence>
<evidence type="ECO:0000313" key="9">
    <source>
        <dbReference type="EMBL" id="MED6248177.1"/>
    </source>
</evidence>
<feature type="non-terminal residue" evidence="9">
    <location>
        <position position="1"/>
    </location>
</feature>
<dbReference type="InterPro" id="IPR001394">
    <property type="entry name" value="Peptidase_C19_UCH"/>
</dbReference>
<keyword evidence="10" id="KW-1185">Reference proteome</keyword>
<keyword evidence="6" id="KW-0788">Thiol protease</keyword>
<dbReference type="SUPFAM" id="SSF46934">
    <property type="entry name" value="UBA-like"/>
    <property type="match status" value="1"/>
</dbReference>
<dbReference type="Gene3D" id="3.90.70.10">
    <property type="entry name" value="Cysteine proteinases"/>
    <property type="match status" value="1"/>
</dbReference>
<keyword evidence="5" id="KW-0378">Hydrolase</keyword>
<feature type="domain" description="USP" evidence="8">
    <location>
        <begin position="133"/>
        <end position="243"/>
    </location>
</feature>
<dbReference type="InterPro" id="IPR038765">
    <property type="entry name" value="Papain-like_cys_pep_sf"/>
</dbReference>
<evidence type="ECO:0000256" key="6">
    <source>
        <dbReference type="ARBA" id="ARBA00022807"/>
    </source>
</evidence>
<dbReference type="EC" id="3.4.19.12" evidence="2"/>
<keyword evidence="4" id="KW-0833">Ubl conjugation pathway</keyword>
<dbReference type="InterPro" id="IPR009060">
    <property type="entry name" value="UBA-like_sf"/>
</dbReference>
<organism evidence="9 10">
    <name type="scientific">Ataeniobius toweri</name>
    <dbReference type="NCBI Taxonomy" id="208326"/>
    <lineage>
        <taxon>Eukaryota</taxon>
        <taxon>Metazoa</taxon>
        <taxon>Chordata</taxon>
        <taxon>Craniata</taxon>
        <taxon>Vertebrata</taxon>
        <taxon>Euteleostomi</taxon>
        <taxon>Actinopterygii</taxon>
        <taxon>Neopterygii</taxon>
        <taxon>Teleostei</taxon>
        <taxon>Neoteleostei</taxon>
        <taxon>Acanthomorphata</taxon>
        <taxon>Ovalentaria</taxon>
        <taxon>Atherinomorphae</taxon>
        <taxon>Cyprinodontiformes</taxon>
        <taxon>Goodeidae</taxon>
        <taxon>Ataeniobius</taxon>
    </lineage>
</organism>
<protein>
    <recommendedName>
        <fullName evidence="2">ubiquitinyl hydrolase 1</fullName>
        <ecNumber evidence="2">3.4.19.12</ecNumber>
    </recommendedName>
</protein>
<comment type="catalytic activity">
    <reaction evidence="1">
        <text>Thiol-dependent hydrolysis of ester, thioester, amide, peptide and isopeptide bonds formed by the C-terminal Gly of ubiquitin (a 76-residue protein attached to proteins as an intracellular targeting signal).</text>
        <dbReference type="EC" id="3.4.19.12"/>
    </reaction>
</comment>
<dbReference type="Proteomes" id="UP001345963">
    <property type="component" value="Unassembled WGS sequence"/>
</dbReference>
<evidence type="ECO:0000259" key="8">
    <source>
        <dbReference type="PROSITE" id="PS50235"/>
    </source>
</evidence>
<comment type="caution">
    <text evidence="9">The sequence shown here is derived from an EMBL/GenBank/DDBJ whole genome shotgun (WGS) entry which is preliminary data.</text>
</comment>
<dbReference type="PANTHER" id="PTHR43982:SF6">
    <property type="entry name" value="UBIQUITIN CARBOXYL-TERMINAL HYDROLASE 2-RELATED"/>
    <property type="match status" value="1"/>
</dbReference>
<proteinExistence type="predicted"/>
<keyword evidence="3" id="KW-0645">Protease</keyword>
<evidence type="ECO:0000256" key="3">
    <source>
        <dbReference type="ARBA" id="ARBA00022670"/>
    </source>
</evidence>
<evidence type="ECO:0000256" key="7">
    <source>
        <dbReference type="SAM" id="MobiDB-lite"/>
    </source>
</evidence>
<evidence type="ECO:0000256" key="4">
    <source>
        <dbReference type="ARBA" id="ARBA00022786"/>
    </source>
</evidence>
<dbReference type="PROSITE" id="PS00972">
    <property type="entry name" value="USP_1"/>
    <property type="match status" value="1"/>
</dbReference>